<name>A0ABY2X347_9RHOB</name>
<dbReference type="Proteomes" id="UP001193035">
    <property type="component" value="Unassembled WGS sequence"/>
</dbReference>
<feature type="compositionally biased region" description="Basic residues" evidence="1">
    <location>
        <begin position="41"/>
        <end position="53"/>
    </location>
</feature>
<evidence type="ECO:0000256" key="1">
    <source>
        <dbReference type="SAM" id="MobiDB-lite"/>
    </source>
</evidence>
<sequence>MSAGSRRRHAQDHHHSLLHIRRSVRLPAGRDRTGYRDRGAARRSRPGAWPHPRRACRGQRLLLRPARRRILSPRAGLGFCYDP</sequence>
<proteinExistence type="predicted"/>
<keyword evidence="3" id="KW-1185">Reference proteome</keyword>
<feature type="compositionally biased region" description="Basic residues" evidence="1">
    <location>
        <begin position="1"/>
        <end position="24"/>
    </location>
</feature>
<feature type="compositionally biased region" description="Basic and acidic residues" evidence="1">
    <location>
        <begin position="28"/>
        <end position="40"/>
    </location>
</feature>
<gene>
    <name evidence="2" type="ORF">FGK63_01605</name>
</gene>
<accession>A0ABY2X347</accession>
<comment type="caution">
    <text evidence="2">The sequence shown here is derived from an EMBL/GenBank/DDBJ whole genome shotgun (WGS) entry which is preliminary data.</text>
</comment>
<reference evidence="2 3" key="1">
    <citation type="submission" date="2019-05" db="EMBL/GenBank/DDBJ databases">
        <title>Ruegeria sp. nov., isolated from tidal flat.</title>
        <authorList>
            <person name="Kim W."/>
        </authorList>
    </citation>
    <scope>NUCLEOTIDE SEQUENCE [LARGE SCALE GENOMIC DNA]</scope>
    <source>
        <strain evidence="2 3">CAU 1488</strain>
    </source>
</reference>
<dbReference type="EMBL" id="VCPD01000001">
    <property type="protein sequence ID" value="TMV09791.1"/>
    <property type="molecule type" value="Genomic_DNA"/>
</dbReference>
<feature type="region of interest" description="Disordered" evidence="1">
    <location>
        <begin position="1"/>
        <end position="53"/>
    </location>
</feature>
<organism evidence="2 3">
    <name type="scientific">Ruegeria sediminis</name>
    <dbReference type="NCBI Taxonomy" id="2583820"/>
    <lineage>
        <taxon>Bacteria</taxon>
        <taxon>Pseudomonadati</taxon>
        <taxon>Pseudomonadota</taxon>
        <taxon>Alphaproteobacteria</taxon>
        <taxon>Rhodobacterales</taxon>
        <taxon>Roseobacteraceae</taxon>
        <taxon>Ruegeria</taxon>
    </lineage>
</organism>
<evidence type="ECO:0000313" key="2">
    <source>
        <dbReference type="EMBL" id="TMV09791.1"/>
    </source>
</evidence>
<protein>
    <submittedName>
        <fullName evidence="2">Uncharacterized protein</fullName>
    </submittedName>
</protein>
<evidence type="ECO:0000313" key="3">
    <source>
        <dbReference type="Proteomes" id="UP001193035"/>
    </source>
</evidence>